<organism evidence="1">
    <name type="scientific">Arundo donax</name>
    <name type="common">Giant reed</name>
    <name type="synonym">Donax arundinaceus</name>
    <dbReference type="NCBI Taxonomy" id="35708"/>
    <lineage>
        <taxon>Eukaryota</taxon>
        <taxon>Viridiplantae</taxon>
        <taxon>Streptophyta</taxon>
        <taxon>Embryophyta</taxon>
        <taxon>Tracheophyta</taxon>
        <taxon>Spermatophyta</taxon>
        <taxon>Magnoliopsida</taxon>
        <taxon>Liliopsida</taxon>
        <taxon>Poales</taxon>
        <taxon>Poaceae</taxon>
        <taxon>PACMAD clade</taxon>
        <taxon>Arundinoideae</taxon>
        <taxon>Arundineae</taxon>
        <taxon>Arundo</taxon>
    </lineage>
</organism>
<name>A0A0A9FU50_ARUDO</name>
<reference evidence="1" key="1">
    <citation type="submission" date="2014-09" db="EMBL/GenBank/DDBJ databases">
        <authorList>
            <person name="Magalhaes I.L.F."/>
            <person name="Oliveira U."/>
            <person name="Santos F.R."/>
            <person name="Vidigal T.H.D.A."/>
            <person name="Brescovit A.D."/>
            <person name="Santos A.J."/>
        </authorList>
    </citation>
    <scope>NUCLEOTIDE SEQUENCE</scope>
    <source>
        <tissue evidence="1">Shoot tissue taken approximately 20 cm above the soil surface</tissue>
    </source>
</reference>
<accession>A0A0A9FU50</accession>
<protein>
    <submittedName>
        <fullName evidence="1">Uncharacterized protein</fullName>
    </submittedName>
</protein>
<reference evidence="1" key="2">
    <citation type="journal article" date="2015" name="Data Brief">
        <title>Shoot transcriptome of the giant reed, Arundo donax.</title>
        <authorList>
            <person name="Barrero R.A."/>
            <person name="Guerrero F.D."/>
            <person name="Moolhuijzen P."/>
            <person name="Goolsby J.A."/>
            <person name="Tidwell J."/>
            <person name="Bellgard S.E."/>
            <person name="Bellgard M.I."/>
        </authorList>
    </citation>
    <scope>NUCLEOTIDE SEQUENCE</scope>
    <source>
        <tissue evidence="1">Shoot tissue taken approximately 20 cm above the soil surface</tissue>
    </source>
</reference>
<dbReference type="AlphaFoldDB" id="A0A0A9FU50"/>
<dbReference type="EMBL" id="GBRH01182114">
    <property type="protein sequence ID" value="JAE15782.1"/>
    <property type="molecule type" value="Transcribed_RNA"/>
</dbReference>
<sequence>MSRHIIYLRQLYTAHMDAESTTTKSRQSSLT</sequence>
<proteinExistence type="predicted"/>
<evidence type="ECO:0000313" key="1">
    <source>
        <dbReference type="EMBL" id="JAE15782.1"/>
    </source>
</evidence>